<dbReference type="EMBL" id="JAHMHQ010000014">
    <property type="protein sequence ID" value="KAK1634659.1"/>
    <property type="molecule type" value="Genomic_DNA"/>
</dbReference>
<proteinExistence type="predicted"/>
<keyword evidence="2" id="KW-1185">Reference proteome</keyword>
<reference evidence="1" key="1">
    <citation type="submission" date="2021-06" db="EMBL/GenBank/DDBJ databases">
        <title>Comparative genomics, transcriptomics and evolutionary studies reveal genomic signatures of adaptation to plant cell wall in hemibiotrophic fungi.</title>
        <authorList>
            <consortium name="DOE Joint Genome Institute"/>
            <person name="Baroncelli R."/>
            <person name="Diaz J.F."/>
            <person name="Benocci T."/>
            <person name="Peng M."/>
            <person name="Battaglia E."/>
            <person name="Haridas S."/>
            <person name="Andreopoulos W."/>
            <person name="Labutti K."/>
            <person name="Pangilinan J."/>
            <person name="Floch G.L."/>
            <person name="Makela M.R."/>
            <person name="Henrissat B."/>
            <person name="Grigoriev I.V."/>
            <person name="Crouch J.A."/>
            <person name="De Vries R.P."/>
            <person name="Sukno S.A."/>
            <person name="Thon M.R."/>
        </authorList>
    </citation>
    <scope>NUCLEOTIDE SEQUENCE</scope>
    <source>
        <strain evidence="1">CBS 102054</strain>
    </source>
</reference>
<evidence type="ECO:0000313" key="2">
    <source>
        <dbReference type="Proteomes" id="UP001243989"/>
    </source>
</evidence>
<dbReference type="GeneID" id="85477466"/>
<organism evidence="1 2">
    <name type="scientific">Colletotrichum phormii</name>
    <dbReference type="NCBI Taxonomy" id="359342"/>
    <lineage>
        <taxon>Eukaryota</taxon>
        <taxon>Fungi</taxon>
        <taxon>Dikarya</taxon>
        <taxon>Ascomycota</taxon>
        <taxon>Pezizomycotina</taxon>
        <taxon>Sordariomycetes</taxon>
        <taxon>Hypocreomycetidae</taxon>
        <taxon>Glomerellales</taxon>
        <taxon>Glomerellaceae</taxon>
        <taxon>Colletotrichum</taxon>
        <taxon>Colletotrichum acutatum species complex</taxon>
    </lineage>
</organism>
<dbReference type="RefSeq" id="XP_060443266.1">
    <property type="nucleotide sequence ID" value="XM_060592604.1"/>
</dbReference>
<dbReference type="Proteomes" id="UP001243989">
    <property type="component" value="Unassembled WGS sequence"/>
</dbReference>
<sequence length="282" mass="30685">MAALANKGLNLSKRMLKSHNASDLGQFSESMHRATWMSYLCRCNASIVSCAADFQSRQPFDEPIDSSSFKTPYPSSGEVSELWAQYIRAEESLVAATLTLAELLKGFNSEATASSSNRNIGAQLNQPSLGQPQAPELLATVDNPESKLVICLRITTRARLMRYRAFMDHPQILRFESIPPSDTSIGLAQGQVMHGIGIHTACSANLAGFTLMMISHFQTSANAADHAMSSSAILYVQHKCKTQLKVAVNALDRFSNAFGFVKALKGFTAPQVTPLQITDNPI</sequence>
<accession>A0AAJ0ED41</accession>
<protein>
    <submittedName>
        <fullName evidence="1">Uncharacterized protein</fullName>
    </submittedName>
</protein>
<comment type="caution">
    <text evidence="1">The sequence shown here is derived from an EMBL/GenBank/DDBJ whole genome shotgun (WGS) entry which is preliminary data.</text>
</comment>
<name>A0AAJ0ED41_9PEZI</name>
<gene>
    <name evidence="1" type="ORF">BDP81DRAFT_451191</name>
</gene>
<evidence type="ECO:0000313" key="1">
    <source>
        <dbReference type="EMBL" id="KAK1634659.1"/>
    </source>
</evidence>
<dbReference type="AlphaFoldDB" id="A0AAJ0ED41"/>